<dbReference type="GO" id="GO:0005737">
    <property type="term" value="C:cytoplasm"/>
    <property type="evidence" value="ECO:0007669"/>
    <property type="project" value="TreeGrafter"/>
</dbReference>
<dbReference type="PRINTS" id="PR00991">
    <property type="entry name" value="6PFRUCTKNASE"/>
</dbReference>
<dbReference type="SMART" id="SM00855">
    <property type="entry name" value="PGAM"/>
    <property type="match status" value="1"/>
</dbReference>
<dbReference type="Proteomes" id="UP000245998">
    <property type="component" value="Unassembled WGS sequence"/>
</dbReference>
<reference evidence="3 4" key="1">
    <citation type="submission" date="2018-04" db="EMBL/GenBank/DDBJ databases">
        <title>Camelliibacillus theae gen. nov., sp. nov., isolated from Pu'er tea.</title>
        <authorList>
            <person name="Niu L."/>
        </authorList>
    </citation>
    <scope>NUCLEOTIDE SEQUENCE [LARGE SCALE GENOMIC DNA]</scope>
    <source>
        <strain evidence="3 4">T8</strain>
    </source>
</reference>
<feature type="active site" description="Tele-phosphohistidine intermediate" evidence="1">
    <location>
        <position position="9"/>
    </location>
</feature>
<dbReference type="GO" id="GO:0006003">
    <property type="term" value="P:fructose 2,6-bisphosphate metabolic process"/>
    <property type="evidence" value="ECO:0007669"/>
    <property type="project" value="InterPro"/>
</dbReference>
<gene>
    <name evidence="3" type="ORF">DCC39_00730</name>
</gene>
<sequence length="198" mass="22908">MTTLFLVRHGETDWNASGRLQGKTDIPLNKIGMKQAEECREFLKRRNWDVMITSPLKRAKQTAEIINQALHLPLIEMNDFSERDFGDAEGMSLEEIRSAFPDRKYPNKEDGLSFRKRIMAGLNKINQQYGGYEVLLVTHGAVINSLFAFLSNGEMGREKLKLSNASISHIHFHEERWKIKEFNQITHLSVYNENKNVK</sequence>
<dbReference type="Pfam" id="PF00300">
    <property type="entry name" value="His_Phos_1"/>
    <property type="match status" value="1"/>
</dbReference>
<dbReference type="InterPro" id="IPR013078">
    <property type="entry name" value="His_Pase_superF_clade-1"/>
</dbReference>
<evidence type="ECO:0000256" key="1">
    <source>
        <dbReference type="PIRSR" id="PIRSR613078-1"/>
    </source>
</evidence>
<dbReference type="RefSeq" id="WP_116553090.1">
    <property type="nucleotide sequence ID" value="NZ_QCZG01000001.1"/>
</dbReference>
<proteinExistence type="predicted"/>
<dbReference type="GO" id="GO:0005524">
    <property type="term" value="F:ATP binding"/>
    <property type="evidence" value="ECO:0007669"/>
    <property type="project" value="InterPro"/>
</dbReference>
<evidence type="ECO:0000313" key="3">
    <source>
        <dbReference type="EMBL" id="PWA13586.1"/>
    </source>
</evidence>
<dbReference type="PANTHER" id="PTHR48100">
    <property type="entry name" value="BROAD-SPECIFICITY PHOSPHATASE YOR283W-RELATED"/>
    <property type="match status" value="1"/>
</dbReference>
<accession>A0A2U1K7U2</accession>
<dbReference type="InterPro" id="IPR001345">
    <property type="entry name" value="PG/BPGM_mutase_AS"/>
</dbReference>
<dbReference type="Gene3D" id="3.40.50.1240">
    <property type="entry name" value="Phosphoglycerate mutase-like"/>
    <property type="match status" value="1"/>
</dbReference>
<evidence type="ECO:0000256" key="2">
    <source>
        <dbReference type="PIRSR" id="PIRSR613078-2"/>
    </source>
</evidence>
<dbReference type="OrthoDB" id="9782128at2"/>
<evidence type="ECO:0000313" key="4">
    <source>
        <dbReference type="Proteomes" id="UP000245998"/>
    </source>
</evidence>
<protein>
    <submittedName>
        <fullName evidence="3">Histidine phosphatase family protein</fullName>
    </submittedName>
</protein>
<dbReference type="PROSITE" id="PS00175">
    <property type="entry name" value="PG_MUTASE"/>
    <property type="match status" value="1"/>
</dbReference>
<comment type="caution">
    <text evidence="3">The sequence shown here is derived from an EMBL/GenBank/DDBJ whole genome shotgun (WGS) entry which is preliminary data.</text>
</comment>
<feature type="binding site" evidence="2">
    <location>
        <begin position="8"/>
        <end position="15"/>
    </location>
    <ligand>
        <name>substrate</name>
    </ligand>
</feature>
<feature type="active site" description="Proton donor/acceptor" evidence="1">
    <location>
        <position position="82"/>
    </location>
</feature>
<dbReference type="EMBL" id="QCZG01000001">
    <property type="protein sequence ID" value="PWA13586.1"/>
    <property type="molecule type" value="Genomic_DNA"/>
</dbReference>
<dbReference type="PANTHER" id="PTHR48100:SF59">
    <property type="entry name" value="ADENOSYLCOBALAMIN_ALPHA-RIBAZOLE PHOSPHATASE"/>
    <property type="match status" value="1"/>
</dbReference>
<dbReference type="InterPro" id="IPR029033">
    <property type="entry name" value="His_PPase_superfam"/>
</dbReference>
<dbReference type="InterPro" id="IPR050275">
    <property type="entry name" value="PGM_Phosphatase"/>
</dbReference>
<dbReference type="SUPFAM" id="SSF53254">
    <property type="entry name" value="Phosphoglycerate mutase-like"/>
    <property type="match status" value="1"/>
</dbReference>
<dbReference type="AlphaFoldDB" id="A0A2U1K7U2"/>
<dbReference type="GO" id="GO:0016791">
    <property type="term" value="F:phosphatase activity"/>
    <property type="evidence" value="ECO:0007669"/>
    <property type="project" value="TreeGrafter"/>
</dbReference>
<feature type="binding site" evidence="2">
    <location>
        <position position="58"/>
    </location>
    <ligand>
        <name>substrate</name>
    </ligand>
</feature>
<name>A0A2U1K7U2_9BACI</name>
<dbReference type="InterPro" id="IPR003094">
    <property type="entry name" value="6Pfruct_kin"/>
</dbReference>
<keyword evidence="4" id="KW-1185">Reference proteome</keyword>
<dbReference type="CDD" id="cd07067">
    <property type="entry name" value="HP_PGM_like"/>
    <property type="match status" value="1"/>
</dbReference>
<organism evidence="3 4">
    <name type="scientific">Pueribacillus theae</name>
    <dbReference type="NCBI Taxonomy" id="2171751"/>
    <lineage>
        <taxon>Bacteria</taxon>
        <taxon>Bacillati</taxon>
        <taxon>Bacillota</taxon>
        <taxon>Bacilli</taxon>
        <taxon>Bacillales</taxon>
        <taxon>Bacillaceae</taxon>
        <taxon>Pueribacillus</taxon>
    </lineage>
</organism>